<proteinExistence type="predicted"/>
<feature type="domain" description="Peptidase S1" evidence="3">
    <location>
        <begin position="52"/>
        <end position="277"/>
    </location>
</feature>
<dbReference type="EMBL" id="FNXT01000813">
    <property type="protein sequence ID" value="SZX67775.1"/>
    <property type="molecule type" value="Genomic_DNA"/>
</dbReference>
<accession>A0A383VQI0</accession>
<evidence type="ECO:0000313" key="4">
    <source>
        <dbReference type="EMBL" id="SZX67775.1"/>
    </source>
</evidence>
<dbReference type="InterPro" id="IPR009003">
    <property type="entry name" value="Peptidase_S1_PA"/>
</dbReference>
<dbReference type="GO" id="GO:0006508">
    <property type="term" value="P:proteolysis"/>
    <property type="evidence" value="ECO:0007669"/>
    <property type="project" value="UniProtKB-KW"/>
</dbReference>
<keyword evidence="2" id="KW-0720">Serine protease</keyword>
<gene>
    <name evidence="4" type="ORF">BQ4739_LOCUS8133</name>
</gene>
<dbReference type="InterPro" id="IPR018114">
    <property type="entry name" value="TRYPSIN_HIS"/>
</dbReference>
<dbReference type="PRINTS" id="PR00722">
    <property type="entry name" value="CHYMOTRYPSIN"/>
</dbReference>
<dbReference type="InterPro" id="IPR033116">
    <property type="entry name" value="TRYPSIN_SER"/>
</dbReference>
<keyword evidence="2" id="KW-0378">Hydrolase</keyword>
<dbReference type="SMART" id="SM00020">
    <property type="entry name" value="Tryp_SPc"/>
    <property type="match status" value="1"/>
</dbReference>
<name>A0A383VQI0_TETOB</name>
<evidence type="ECO:0000259" key="3">
    <source>
        <dbReference type="PROSITE" id="PS50240"/>
    </source>
</evidence>
<evidence type="ECO:0000313" key="5">
    <source>
        <dbReference type="Proteomes" id="UP000256970"/>
    </source>
</evidence>
<dbReference type="InterPro" id="IPR001254">
    <property type="entry name" value="Trypsin_dom"/>
</dbReference>
<keyword evidence="2" id="KW-0645">Protease</keyword>
<dbReference type="InterPro" id="IPR001314">
    <property type="entry name" value="Peptidase_S1A"/>
</dbReference>
<dbReference type="PROSITE" id="PS50240">
    <property type="entry name" value="TRYPSIN_DOM"/>
    <property type="match status" value="1"/>
</dbReference>
<evidence type="ECO:0000256" key="2">
    <source>
        <dbReference type="RuleBase" id="RU363034"/>
    </source>
</evidence>
<sequence length="285" mass="29747">MSSRTSGAWGVASTAVQHCLVVMRAGEQQCNVALGSAPQVAHCLDAIRGAAIVQGEPDSGNKYSSVCALLQGNGGGYDVRCSAVLVSPTMLLTAAHCVGDFTYVSCDWTISDKPTLYTTSAVEAHPLANDPSEGLKHDLAFIKLKKGITGTPLAPLPPQQVLDDIRESGGFAPDGALTVVGYGRTQQILTPGAELPNNNRDRRFTPADFNRLTINRIEASLSLQRGAGGSVCSGDSGGAVFYASTGLLAGITIEADNICSKFAKAQRLDTSAARRWLAAQGINLP</sequence>
<dbReference type="Proteomes" id="UP000256970">
    <property type="component" value="Unassembled WGS sequence"/>
</dbReference>
<dbReference type="PROSITE" id="PS00134">
    <property type="entry name" value="TRYPSIN_HIS"/>
    <property type="match status" value="1"/>
</dbReference>
<dbReference type="PANTHER" id="PTHR24256">
    <property type="entry name" value="TRYPTASE-RELATED"/>
    <property type="match status" value="1"/>
</dbReference>
<organism evidence="4 5">
    <name type="scientific">Tetradesmus obliquus</name>
    <name type="common">Green alga</name>
    <name type="synonym">Acutodesmus obliquus</name>
    <dbReference type="NCBI Taxonomy" id="3088"/>
    <lineage>
        <taxon>Eukaryota</taxon>
        <taxon>Viridiplantae</taxon>
        <taxon>Chlorophyta</taxon>
        <taxon>core chlorophytes</taxon>
        <taxon>Chlorophyceae</taxon>
        <taxon>CS clade</taxon>
        <taxon>Sphaeropleales</taxon>
        <taxon>Scenedesmaceae</taxon>
        <taxon>Tetradesmus</taxon>
    </lineage>
</organism>
<dbReference type="SUPFAM" id="SSF50494">
    <property type="entry name" value="Trypsin-like serine proteases"/>
    <property type="match status" value="1"/>
</dbReference>
<evidence type="ECO:0000256" key="1">
    <source>
        <dbReference type="ARBA" id="ARBA00023157"/>
    </source>
</evidence>
<dbReference type="Pfam" id="PF00089">
    <property type="entry name" value="Trypsin"/>
    <property type="match status" value="1"/>
</dbReference>
<protein>
    <recommendedName>
        <fullName evidence="3">Peptidase S1 domain-containing protein</fullName>
    </recommendedName>
</protein>
<dbReference type="PROSITE" id="PS00135">
    <property type="entry name" value="TRYPSIN_SER"/>
    <property type="match status" value="1"/>
</dbReference>
<reference evidence="4 5" key="1">
    <citation type="submission" date="2016-10" db="EMBL/GenBank/DDBJ databases">
        <authorList>
            <person name="Cai Z."/>
        </authorList>
    </citation>
    <scope>NUCLEOTIDE SEQUENCE [LARGE SCALE GENOMIC DNA]</scope>
</reference>
<keyword evidence="1" id="KW-1015">Disulfide bond</keyword>
<dbReference type="GO" id="GO:0004252">
    <property type="term" value="F:serine-type endopeptidase activity"/>
    <property type="evidence" value="ECO:0007669"/>
    <property type="project" value="InterPro"/>
</dbReference>
<keyword evidence="5" id="KW-1185">Reference proteome</keyword>
<dbReference type="Gene3D" id="2.40.10.10">
    <property type="entry name" value="Trypsin-like serine proteases"/>
    <property type="match status" value="1"/>
</dbReference>
<dbReference type="InterPro" id="IPR051487">
    <property type="entry name" value="Ser/Thr_Proteases_Immune/Dev"/>
</dbReference>
<dbReference type="AlphaFoldDB" id="A0A383VQI0"/>
<dbReference type="InterPro" id="IPR043504">
    <property type="entry name" value="Peptidase_S1_PA_chymotrypsin"/>
</dbReference>